<dbReference type="GO" id="GO:0006367">
    <property type="term" value="P:transcription initiation at RNA polymerase II promoter"/>
    <property type="evidence" value="ECO:0007669"/>
    <property type="project" value="InterPro"/>
</dbReference>
<dbReference type="Proteomes" id="UP000813385">
    <property type="component" value="Unassembled WGS sequence"/>
</dbReference>
<organism evidence="5 6">
    <name type="scientific">Plectosphaerella cucumerina</name>
    <dbReference type="NCBI Taxonomy" id="40658"/>
    <lineage>
        <taxon>Eukaryota</taxon>
        <taxon>Fungi</taxon>
        <taxon>Dikarya</taxon>
        <taxon>Ascomycota</taxon>
        <taxon>Pezizomycotina</taxon>
        <taxon>Sordariomycetes</taxon>
        <taxon>Hypocreomycetidae</taxon>
        <taxon>Glomerellales</taxon>
        <taxon>Plectosphaerellaceae</taxon>
        <taxon>Plectosphaerella</taxon>
    </lineage>
</organism>
<dbReference type="InterPro" id="IPR002853">
    <property type="entry name" value="TFIIE_asu"/>
</dbReference>
<feature type="compositionally biased region" description="Low complexity" evidence="3">
    <location>
        <begin position="362"/>
        <end position="377"/>
    </location>
</feature>
<evidence type="ECO:0000256" key="3">
    <source>
        <dbReference type="SAM" id="MobiDB-lite"/>
    </source>
</evidence>
<feature type="compositionally biased region" description="Basic and acidic residues" evidence="3">
    <location>
        <begin position="298"/>
        <end position="311"/>
    </location>
</feature>
<feature type="compositionally biased region" description="Polar residues" evidence="3">
    <location>
        <begin position="239"/>
        <end position="248"/>
    </location>
</feature>
<dbReference type="InterPro" id="IPR017919">
    <property type="entry name" value="TFIIE/TFIIEa_HTH"/>
</dbReference>
<feature type="compositionally biased region" description="Polar residues" evidence="3">
    <location>
        <begin position="265"/>
        <end position="283"/>
    </location>
</feature>
<dbReference type="SMART" id="SM00531">
    <property type="entry name" value="TFIIE"/>
    <property type="match status" value="1"/>
</dbReference>
<feature type="compositionally biased region" description="Acidic residues" evidence="3">
    <location>
        <begin position="408"/>
        <end position="422"/>
    </location>
</feature>
<reference evidence="5" key="1">
    <citation type="journal article" date="2021" name="Nat. Commun.">
        <title>Genetic determinants of endophytism in the Arabidopsis root mycobiome.</title>
        <authorList>
            <person name="Mesny F."/>
            <person name="Miyauchi S."/>
            <person name="Thiergart T."/>
            <person name="Pickel B."/>
            <person name="Atanasova L."/>
            <person name="Karlsson M."/>
            <person name="Huettel B."/>
            <person name="Barry K.W."/>
            <person name="Haridas S."/>
            <person name="Chen C."/>
            <person name="Bauer D."/>
            <person name="Andreopoulos W."/>
            <person name="Pangilinan J."/>
            <person name="LaButti K."/>
            <person name="Riley R."/>
            <person name="Lipzen A."/>
            <person name="Clum A."/>
            <person name="Drula E."/>
            <person name="Henrissat B."/>
            <person name="Kohler A."/>
            <person name="Grigoriev I.V."/>
            <person name="Martin F.M."/>
            <person name="Hacquard S."/>
        </authorList>
    </citation>
    <scope>NUCLEOTIDE SEQUENCE</scope>
    <source>
        <strain evidence="5">MPI-CAGE-AT-0016</strain>
    </source>
</reference>
<sequence>MAQPLDMAKTLVRSVARAFYETPAILIVDALVIHSALKDEDLRYMLGMNTKEVHKLCGKLREDRFLTSHVRPEQSNNPEQKRPINKQYYFIDYRQAIDAVKWRMYTVDKEIQGQHIPVQERKEYFCARCKAEWTQMEVLDKPSAMGFLCHNCEYPLTHDLERHSTGHQESTRLNEQFKFITDMLPRIDSVVVPENTFENAIAAYIPLAPETNMGPGSAGFSSAQPTAVKGLDNVGPKSLSVNISTSDGPSEAEKAAEQARRDKVAQQNALPSWMSQSTVTGESYSAAPSGPTPAIKATESDSKNDVKPKIAEDEESEMAAMFARIKAEQEAAAARAQEEGSDDEDDDDEDEADFEDVVATGPASNNPTPTSLTPAPALKRDASSREASTDERSVKRVKVAEPEPVKADDDDESEEEIEFEDV</sequence>
<feature type="compositionally biased region" description="Basic and acidic residues" evidence="3">
    <location>
        <begin position="251"/>
        <end position="264"/>
    </location>
</feature>
<proteinExistence type="predicted"/>
<dbReference type="InterPro" id="IPR039997">
    <property type="entry name" value="TFE"/>
</dbReference>
<feature type="region of interest" description="Disordered" evidence="3">
    <location>
        <begin position="238"/>
        <end position="422"/>
    </location>
</feature>
<comment type="caution">
    <text evidence="5">The sequence shown here is derived from an EMBL/GenBank/DDBJ whole genome shotgun (WGS) entry which is preliminary data.</text>
</comment>
<feature type="compositionally biased region" description="Basic and acidic residues" evidence="3">
    <location>
        <begin position="378"/>
        <end position="407"/>
    </location>
</feature>
<keyword evidence="2" id="KW-0804">Transcription</keyword>
<evidence type="ECO:0000313" key="6">
    <source>
        <dbReference type="Proteomes" id="UP000813385"/>
    </source>
</evidence>
<accession>A0A8K0TK22</accession>
<name>A0A8K0TK22_9PEZI</name>
<evidence type="ECO:0000256" key="1">
    <source>
        <dbReference type="ARBA" id="ARBA00023015"/>
    </source>
</evidence>
<dbReference type="PANTHER" id="PTHR13097:SF7">
    <property type="entry name" value="GENERAL TRANSCRIPTION FACTOR IIE SUBUNIT 1"/>
    <property type="match status" value="1"/>
</dbReference>
<dbReference type="AlphaFoldDB" id="A0A8K0TK22"/>
<dbReference type="OrthoDB" id="361102at2759"/>
<evidence type="ECO:0000313" key="5">
    <source>
        <dbReference type="EMBL" id="KAH7362926.1"/>
    </source>
</evidence>
<dbReference type="GO" id="GO:0005673">
    <property type="term" value="C:transcription factor TFIIE complex"/>
    <property type="evidence" value="ECO:0007669"/>
    <property type="project" value="TreeGrafter"/>
</dbReference>
<dbReference type="EMBL" id="JAGPXD010000003">
    <property type="protein sequence ID" value="KAH7362926.1"/>
    <property type="molecule type" value="Genomic_DNA"/>
</dbReference>
<evidence type="ECO:0000259" key="4">
    <source>
        <dbReference type="PROSITE" id="PS51344"/>
    </source>
</evidence>
<dbReference type="Pfam" id="PF02002">
    <property type="entry name" value="TFIIE_alpha"/>
    <property type="match status" value="1"/>
</dbReference>
<dbReference type="PROSITE" id="PS51344">
    <property type="entry name" value="HTH_TFE_IIE"/>
    <property type="match status" value="1"/>
</dbReference>
<protein>
    <submittedName>
        <fullName evidence="5">Transcription initiation factor IIE subunit alpha</fullName>
    </submittedName>
</protein>
<gene>
    <name evidence="5" type="ORF">B0T11DRAFT_281715</name>
</gene>
<keyword evidence="6" id="KW-1185">Reference proteome</keyword>
<keyword evidence="1" id="KW-0805">Transcription regulation</keyword>
<feature type="domain" description="HTH TFE/IIEalpha-type" evidence="4">
    <location>
        <begin position="8"/>
        <end position="101"/>
    </location>
</feature>
<dbReference type="PANTHER" id="PTHR13097">
    <property type="entry name" value="TRANSCRIPTION INITIATION FACTOR IIE, ALPHA SUBUNIT"/>
    <property type="match status" value="1"/>
</dbReference>
<dbReference type="InterPro" id="IPR024550">
    <property type="entry name" value="TFIIEa/SarR/Rpc3_HTH_dom"/>
</dbReference>
<feature type="compositionally biased region" description="Acidic residues" evidence="3">
    <location>
        <begin position="339"/>
        <end position="356"/>
    </location>
</feature>
<evidence type="ECO:0000256" key="2">
    <source>
        <dbReference type="ARBA" id="ARBA00023163"/>
    </source>
</evidence>